<dbReference type="VEuPathDB" id="TriTrypDB:BSAL_44370"/>
<keyword evidence="4" id="KW-1185">Reference proteome</keyword>
<gene>
    <name evidence="3" type="ORF">BSAL_44370</name>
</gene>
<evidence type="ECO:0000313" key="4">
    <source>
        <dbReference type="Proteomes" id="UP000051952"/>
    </source>
</evidence>
<dbReference type="PROSITE" id="PS51411">
    <property type="entry name" value="PSP1_C"/>
    <property type="match status" value="1"/>
</dbReference>
<feature type="region of interest" description="Disordered" evidence="1">
    <location>
        <begin position="368"/>
        <end position="402"/>
    </location>
</feature>
<feature type="domain" description="PSP1 C-terminal" evidence="2">
    <location>
        <begin position="261"/>
        <end position="363"/>
    </location>
</feature>
<organism evidence="3 4">
    <name type="scientific">Bodo saltans</name>
    <name type="common">Flagellated protozoan</name>
    <dbReference type="NCBI Taxonomy" id="75058"/>
    <lineage>
        <taxon>Eukaryota</taxon>
        <taxon>Discoba</taxon>
        <taxon>Euglenozoa</taxon>
        <taxon>Kinetoplastea</taxon>
        <taxon>Metakinetoplastina</taxon>
        <taxon>Eubodonida</taxon>
        <taxon>Bodonidae</taxon>
        <taxon>Bodo</taxon>
    </lineage>
</organism>
<dbReference type="EMBL" id="CYKH01002188">
    <property type="protein sequence ID" value="CUG93700.1"/>
    <property type="molecule type" value="Genomic_DNA"/>
</dbReference>
<dbReference type="InterPro" id="IPR047767">
    <property type="entry name" value="PSP1-like"/>
</dbReference>
<dbReference type="Pfam" id="PF04468">
    <property type="entry name" value="PSP1"/>
    <property type="match status" value="1"/>
</dbReference>
<sequence>MPFTEDDDLKVAMELQRAIDEMHCSSSTTTTAQPLSSFASADLQPSQQPIYCPFGLPVLALFDTCQPFVPGAVSMLPLAPEEHSVVPTHNNPQHQWCIFFPSAFTPTPLLAQPLANQKNKMMAVSVGSAVGGSDEKEVPLLQQQQLQKPIPVICKSIVVQRRRHDSSLAVMHVGSPVRNFKGKSALADFSNVGLWNTALPKVFVCTIKGKYSSNSSTFVSQIEFKVGDWVVHDGDQGFGIGEVIDCTLQPSKRFGATTERQRAYRVATMKELQLFEGQRVFERKILKFLSSLSTLARSGVDMEAKYHDAYWSSIGSMDFLTVEMQADANTLTVHFEADSTIRIKDLSAMLNSYFKCRIWVRQIVDGNEQKQKKPKAPKTQTKSNNKNTDADDFATFTVSSSS</sequence>
<evidence type="ECO:0000313" key="3">
    <source>
        <dbReference type="EMBL" id="CUG93700.1"/>
    </source>
</evidence>
<dbReference type="Proteomes" id="UP000051952">
    <property type="component" value="Unassembled WGS sequence"/>
</dbReference>
<reference evidence="4" key="1">
    <citation type="submission" date="2015-09" db="EMBL/GenBank/DDBJ databases">
        <authorList>
            <consortium name="Pathogen Informatics"/>
        </authorList>
    </citation>
    <scope>NUCLEOTIDE SEQUENCE [LARGE SCALE GENOMIC DNA]</scope>
    <source>
        <strain evidence="4">Lake Konstanz</strain>
    </source>
</reference>
<evidence type="ECO:0000259" key="2">
    <source>
        <dbReference type="PROSITE" id="PS51411"/>
    </source>
</evidence>
<dbReference type="PANTHER" id="PTHR43830:SF18">
    <property type="entry name" value="PSP1 C-TERMINAL DOMAIN-CONTAINING PROTEIN"/>
    <property type="match status" value="1"/>
</dbReference>
<evidence type="ECO:0000256" key="1">
    <source>
        <dbReference type="SAM" id="MobiDB-lite"/>
    </source>
</evidence>
<proteinExistence type="predicted"/>
<dbReference type="OrthoDB" id="266130at2759"/>
<dbReference type="PANTHER" id="PTHR43830">
    <property type="entry name" value="PROTEIN PSP1"/>
    <property type="match status" value="1"/>
</dbReference>
<name>A0A0S4JU01_BODSA</name>
<dbReference type="InterPro" id="IPR007557">
    <property type="entry name" value="PSP1_C"/>
</dbReference>
<protein>
    <recommendedName>
        <fullName evidence="2">PSP1 C-terminal domain-containing protein</fullName>
    </recommendedName>
</protein>
<accession>A0A0S4JU01</accession>
<dbReference type="AlphaFoldDB" id="A0A0S4JU01"/>
<dbReference type="GO" id="GO:0005737">
    <property type="term" value="C:cytoplasm"/>
    <property type="evidence" value="ECO:0007669"/>
    <property type="project" value="TreeGrafter"/>
</dbReference>